<dbReference type="EMBL" id="JBHSZH010000005">
    <property type="protein sequence ID" value="MFC7082350.1"/>
    <property type="molecule type" value="Genomic_DNA"/>
</dbReference>
<dbReference type="GO" id="GO:0061542">
    <property type="term" value="F:3-demethylubiquinol 3-O-methyltransferase activity"/>
    <property type="evidence" value="ECO:0007669"/>
    <property type="project" value="UniProtKB-EC"/>
</dbReference>
<evidence type="ECO:0000256" key="2">
    <source>
        <dbReference type="ARBA" id="ARBA00022679"/>
    </source>
</evidence>
<accession>A0ABD5WUB4</accession>
<comment type="caution">
    <text evidence="5">The sequence shown here is derived from an EMBL/GenBank/DDBJ whole genome shotgun (WGS) entry which is preliminary data.</text>
</comment>
<dbReference type="Proteomes" id="UP001596407">
    <property type="component" value="Unassembled WGS sequence"/>
</dbReference>
<dbReference type="GO" id="GO:0032259">
    <property type="term" value="P:methylation"/>
    <property type="evidence" value="ECO:0007669"/>
    <property type="project" value="UniProtKB-KW"/>
</dbReference>
<keyword evidence="6" id="KW-1185">Reference proteome</keyword>
<dbReference type="PANTHER" id="PTHR43464:SF19">
    <property type="entry name" value="UBIQUINONE BIOSYNTHESIS O-METHYLTRANSFERASE, MITOCHONDRIAL"/>
    <property type="match status" value="1"/>
</dbReference>
<evidence type="ECO:0000313" key="6">
    <source>
        <dbReference type="Proteomes" id="UP001596407"/>
    </source>
</evidence>
<keyword evidence="3" id="KW-0949">S-adenosyl-L-methionine</keyword>
<sequence>MAGSEGATMSNRFEFGENWESYLDQLTDEQVAQAERELRDVFDRDSLDGQSVVDIGCGSGLFSLAAHRLGASEIVSFDYDEDSVTCCRRLRDETDADDWTVERGDILDSEFVAGLGEFDAVYCWGVVHHTGEMWRAIDHTTRLLADDGRLCLGIYNKVERGESLYNSFVARRIKRAFNRMPRPVQKLLVFGYGGAHLTARTLLKRESPLAYLDSYRQNRGMDYWHDVRDWLGGYPFEFATPSEVQEYVATHHPSLEHVRTDAPKNYPETVNTYVFQHQHVRTSDSRYADVFRD</sequence>
<name>A0ABD5WUB4_9EURY</name>
<dbReference type="PANTHER" id="PTHR43464">
    <property type="entry name" value="METHYLTRANSFERASE"/>
    <property type="match status" value="1"/>
</dbReference>
<dbReference type="EC" id="2.1.1.64" evidence="5"/>
<dbReference type="EC" id="2.1.1.222" evidence="5"/>
<dbReference type="Gene3D" id="3.40.50.150">
    <property type="entry name" value="Vaccinia Virus protein VP39"/>
    <property type="match status" value="1"/>
</dbReference>
<proteinExistence type="predicted"/>
<keyword evidence="1 5" id="KW-0489">Methyltransferase</keyword>
<evidence type="ECO:0000256" key="1">
    <source>
        <dbReference type="ARBA" id="ARBA00022603"/>
    </source>
</evidence>
<dbReference type="SUPFAM" id="SSF53335">
    <property type="entry name" value="S-adenosyl-L-methionine-dependent methyltransferases"/>
    <property type="match status" value="1"/>
</dbReference>
<protein>
    <submittedName>
        <fullName evidence="5">Class I SAM-dependent methyltransferase</fullName>
        <ecNumber evidence="5">2.1.1.222</ecNumber>
        <ecNumber evidence="5">2.1.1.64</ecNumber>
    </submittedName>
</protein>
<organism evidence="5 6">
    <name type="scientific">Halorussus caseinilyticus</name>
    <dbReference type="NCBI Taxonomy" id="3034025"/>
    <lineage>
        <taxon>Archaea</taxon>
        <taxon>Methanobacteriati</taxon>
        <taxon>Methanobacteriota</taxon>
        <taxon>Stenosarchaea group</taxon>
        <taxon>Halobacteria</taxon>
        <taxon>Halobacteriales</taxon>
        <taxon>Haladaptataceae</taxon>
        <taxon>Halorussus</taxon>
    </lineage>
</organism>
<dbReference type="Pfam" id="PF08242">
    <property type="entry name" value="Methyltransf_12"/>
    <property type="match status" value="1"/>
</dbReference>
<dbReference type="AlphaFoldDB" id="A0ABD5WUB4"/>
<dbReference type="CDD" id="cd02440">
    <property type="entry name" value="AdoMet_MTases"/>
    <property type="match status" value="1"/>
</dbReference>
<dbReference type="InterPro" id="IPR013217">
    <property type="entry name" value="Methyltransf_12"/>
</dbReference>
<dbReference type="InterPro" id="IPR029063">
    <property type="entry name" value="SAM-dependent_MTases_sf"/>
</dbReference>
<evidence type="ECO:0000256" key="3">
    <source>
        <dbReference type="ARBA" id="ARBA00022691"/>
    </source>
</evidence>
<keyword evidence="2 5" id="KW-0808">Transferase</keyword>
<evidence type="ECO:0000313" key="5">
    <source>
        <dbReference type="EMBL" id="MFC7082350.1"/>
    </source>
</evidence>
<dbReference type="GO" id="GO:0102208">
    <property type="term" value="F:2-polyprenyl-6-hydroxyphenol methylase activity"/>
    <property type="evidence" value="ECO:0007669"/>
    <property type="project" value="UniProtKB-EC"/>
</dbReference>
<evidence type="ECO:0000259" key="4">
    <source>
        <dbReference type="Pfam" id="PF08242"/>
    </source>
</evidence>
<reference evidence="5 6" key="1">
    <citation type="journal article" date="2019" name="Int. J. Syst. Evol. Microbiol.">
        <title>The Global Catalogue of Microorganisms (GCM) 10K type strain sequencing project: providing services to taxonomists for standard genome sequencing and annotation.</title>
        <authorList>
            <consortium name="The Broad Institute Genomics Platform"/>
            <consortium name="The Broad Institute Genome Sequencing Center for Infectious Disease"/>
            <person name="Wu L."/>
            <person name="Ma J."/>
        </authorList>
    </citation>
    <scope>NUCLEOTIDE SEQUENCE [LARGE SCALE GENOMIC DNA]</scope>
    <source>
        <strain evidence="5 6">DT72</strain>
    </source>
</reference>
<gene>
    <name evidence="5" type="ORF">ACFQJ6_21955</name>
</gene>
<dbReference type="RefSeq" id="WP_382210321.1">
    <property type="nucleotide sequence ID" value="NZ_JBHSZH010000005.1"/>
</dbReference>
<feature type="domain" description="Methyltransferase type 12" evidence="4">
    <location>
        <begin position="53"/>
        <end position="150"/>
    </location>
</feature>